<keyword evidence="2" id="KW-1185">Reference proteome</keyword>
<evidence type="ECO:0008006" key="3">
    <source>
        <dbReference type="Google" id="ProtNLM"/>
    </source>
</evidence>
<evidence type="ECO:0000313" key="2">
    <source>
        <dbReference type="Proteomes" id="UP000698242"/>
    </source>
</evidence>
<dbReference type="OrthoDB" id="9801870at2"/>
<reference evidence="1" key="1">
    <citation type="submission" date="2013-03" db="EMBL/GenBank/DDBJ databases">
        <title>Genome Sequence of the Profundibacterium mesophilum strain KAUST100406-0324T from Red Sea, a novel genus in the family Rhodobacteraceae.</title>
        <authorList>
            <person name="Essack M."/>
            <person name="Alam I."/>
            <person name="Lafi F."/>
            <person name="Alawi W."/>
            <person name="Kamanu F."/>
            <person name="Al-Suwailem A."/>
            <person name="Lee O.O."/>
            <person name="Xu Y."/>
            <person name="Bajic V."/>
            <person name="Qian P.-Y."/>
            <person name="Archer J."/>
        </authorList>
    </citation>
    <scope>NUCLEOTIDE SEQUENCE</scope>
    <source>
        <strain evidence="1">KAUST100406-0324</strain>
    </source>
</reference>
<evidence type="ECO:0000313" key="1">
    <source>
        <dbReference type="EMBL" id="KAF0675936.1"/>
    </source>
</evidence>
<dbReference type="Proteomes" id="UP000698242">
    <property type="component" value="Unassembled WGS sequence"/>
</dbReference>
<name>A0A921NPD7_9RHOB</name>
<sequence length="140" mass="15289">MNLERFTRAQSGVYANAVAELREGQKRGHWMWFIFPQLLGLGKSTTARHFGLAGLAEAEAYLAHPVLGPRLMDCARTMMRHSERDAQDILGPVDALKLRSCATLFAAVPGADPVFAALLDTFFAEPCPGTRLALFPRSGS</sequence>
<protein>
    <recommendedName>
        <fullName evidence="3">Calpastatin</fullName>
    </recommendedName>
</protein>
<proteinExistence type="predicted"/>
<accession>A0A921NPD7</accession>
<gene>
    <name evidence="1" type="ORF">PMES_01691</name>
</gene>
<dbReference type="InterPro" id="IPR014937">
    <property type="entry name" value="DUF1810"/>
</dbReference>
<organism evidence="1 2">
    <name type="scientific">Profundibacterium mesophilum KAUST100406-0324</name>
    <dbReference type="NCBI Taxonomy" id="1037889"/>
    <lineage>
        <taxon>Bacteria</taxon>
        <taxon>Pseudomonadati</taxon>
        <taxon>Pseudomonadota</taxon>
        <taxon>Alphaproteobacteria</taxon>
        <taxon>Rhodobacterales</taxon>
        <taxon>Roseobacteraceae</taxon>
        <taxon>Profundibacterium</taxon>
    </lineage>
</organism>
<comment type="caution">
    <text evidence="1">The sequence shown here is derived from an EMBL/GenBank/DDBJ whole genome shotgun (WGS) entry which is preliminary data.</text>
</comment>
<dbReference type="RefSeq" id="WP_159965261.1">
    <property type="nucleotide sequence ID" value="NZ_APKE01000020.1"/>
</dbReference>
<dbReference type="AlphaFoldDB" id="A0A921NPD7"/>
<dbReference type="InterPro" id="IPR036287">
    <property type="entry name" value="Rv1873-like_sf"/>
</dbReference>
<dbReference type="Pfam" id="PF08837">
    <property type="entry name" value="DUF1810"/>
    <property type="match status" value="1"/>
</dbReference>
<dbReference type="SUPFAM" id="SSF140736">
    <property type="entry name" value="Rv1873-like"/>
    <property type="match status" value="1"/>
</dbReference>
<dbReference type="Gene3D" id="1.25.40.380">
    <property type="entry name" value="Protein of unknown function DUF1810"/>
    <property type="match status" value="1"/>
</dbReference>
<dbReference type="PIRSF" id="PIRSF008546">
    <property type="entry name" value="UCP008546"/>
    <property type="match status" value="1"/>
</dbReference>
<dbReference type="EMBL" id="APKE01000020">
    <property type="protein sequence ID" value="KAF0675936.1"/>
    <property type="molecule type" value="Genomic_DNA"/>
</dbReference>